<evidence type="ECO:0000313" key="2">
    <source>
        <dbReference type="Proteomes" id="UP000262969"/>
    </source>
</evidence>
<accession>A0A3D2X9G5</accession>
<organism evidence="1 2">
    <name type="scientific">Lachnoclostridium phytofermentans</name>
    <dbReference type="NCBI Taxonomy" id="66219"/>
    <lineage>
        <taxon>Bacteria</taxon>
        <taxon>Bacillati</taxon>
        <taxon>Bacillota</taxon>
        <taxon>Clostridia</taxon>
        <taxon>Lachnospirales</taxon>
        <taxon>Lachnospiraceae</taxon>
    </lineage>
</organism>
<gene>
    <name evidence="1" type="ORF">DHW61_15520</name>
</gene>
<protein>
    <submittedName>
        <fullName evidence="1">Uncharacterized protein</fullName>
    </submittedName>
</protein>
<name>A0A3D2X9G5_9FIRM</name>
<dbReference type="Proteomes" id="UP000262969">
    <property type="component" value="Unassembled WGS sequence"/>
</dbReference>
<proteinExistence type="predicted"/>
<reference evidence="1 2" key="1">
    <citation type="journal article" date="2018" name="Nat. Biotechnol.">
        <title>A standardized bacterial taxonomy based on genome phylogeny substantially revises the tree of life.</title>
        <authorList>
            <person name="Parks D.H."/>
            <person name="Chuvochina M."/>
            <person name="Waite D.W."/>
            <person name="Rinke C."/>
            <person name="Skarshewski A."/>
            <person name="Chaumeil P.A."/>
            <person name="Hugenholtz P."/>
        </authorList>
    </citation>
    <scope>NUCLEOTIDE SEQUENCE [LARGE SCALE GENOMIC DNA]</scope>
    <source>
        <strain evidence="1">UBA11728</strain>
    </source>
</reference>
<dbReference type="AlphaFoldDB" id="A0A3D2X9G5"/>
<evidence type="ECO:0000313" key="1">
    <source>
        <dbReference type="EMBL" id="HCL03789.1"/>
    </source>
</evidence>
<sequence>MDIATALRYMKVEKAIELESRRFFTNADETINTISIHAMRKQIPVKPKVMQRKSENEKLWWYCGSCGASRITGSRSNYCSYCGQRVDWSEHLENSNHLVPSDIMIHAKMEFPELQE</sequence>
<comment type="caution">
    <text evidence="1">The sequence shown here is derived from an EMBL/GenBank/DDBJ whole genome shotgun (WGS) entry which is preliminary data.</text>
</comment>
<dbReference type="EMBL" id="DPVV01000516">
    <property type="protein sequence ID" value="HCL03789.1"/>
    <property type="molecule type" value="Genomic_DNA"/>
</dbReference>